<feature type="region of interest" description="Disordered" evidence="1">
    <location>
        <begin position="44"/>
        <end position="79"/>
    </location>
</feature>
<evidence type="ECO:0000256" key="1">
    <source>
        <dbReference type="SAM" id="MobiDB-lite"/>
    </source>
</evidence>
<evidence type="ECO:0000313" key="3">
    <source>
        <dbReference type="EMBL" id="AFK43336.1"/>
    </source>
</evidence>
<protein>
    <recommendedName>
        <fullName evidence="4">Secreted protein</fullName>
    </recommendedName>
</protein>
<name>I3SSU4_LOTJA</name>
<dbReference type="AlphaFoldDB" id="I3SSU4"/>
<sequence length="98" mass="12003">MPLIFIIFCMLLNRHINSLIPYICRVVREFSQRLFFMLMEENDPHEQHHKRDQSNTHSPKYHPSKNSQRTKLPLLRESSRIRRLRMQRFRNLPHANLP</sequence>
<dbReference type="EMBL" id="BT143542">
    <property type="protein sequence ID" value="AFK43336.1"/>
    <property type="molecule type" value="mRNA"/>
</dbReference>
<accession>I3SSU4</accession>
<organism evidence="3">
    <name type="scientific">Lotus japonicus</name>
    <name type="common">Lotus corniculatus var. japonicus</name>
    <dbReference type="NCBI Taxonomy" id="34305"/>
    <lineage>
        <taxon>Eukaryota</taxon>
        <taxon>Viridiplantae</taxon>
        <taxon>Streptophyta</taxon>
        <taxon>Embryophyta</taxon>
        <taxon>Tracheophyta</taxon>
        <taxon>Spermatophyta</taxon>
        <taxon>Magnoliopsida</taxon>
        <taxon>eudicotyledons</taxon>
        <taxon>Gunneridae</taxon>
        <taxon>Pentapetalae</taxon>
        <taxon>rosids</taxon>
        <taxon>fabids</taxon>
        <taxon>Fabales</taxon>
        <taxon>Fabaceae</taxon>
        <taxon>Papilionoideae</taxon>
        <taxon>50 kb inversion clade</taxon>
        <taxon>NPAAA clade</taxon>
        <taxon>Hologalegina</taxon>
        <taxon>robinioid clade</taxon>
        <taxon>Loteae</taxon>
        <taxon>Lotus</taxon>
    </lineage>
</organism>
<keyword evidence="2" id="KW-0732">Signal</keyword>
<feature type="chain" id="PRO_5003678816" description="Secreted protein" evidence="2">
    <location>
        <begin position="19"/>
        <end position="98"/>
    </location>
</feature>
<evidence type="ECO:0008006" key="4">
    <source>
        <dbReference type="Google" id="ProtNLM"/>
    </source>
</evidence>
<reference evidence="3" key="1">
    <citation type="submission" date="2012-05" db="EMBL/GenBank/DDBJ databases">
        <authorList>
            <person name="Krishnakumar V."/>
            <person name="Cheung F."/>
            <person name="Xiao Y."/>
            <person name="Chan A."/>
            <person name="Moskal W.A."/>
            <person name="Town C.D."/>
        </authorList>
    </citation>
    <scope>NUCLEOTIDE SEQUENCE</scope>
</reference>
<feature type="signal peptide" evidence="2">
    <location>
        <begin position="1"/>
        <end position="18"/>
    </location>
</feature>
<proteinExistence type="evidence at transcript level"/>
<evidence type="ECO:0000256" key="2">
    <source>
        <dbReference type="SAM" id="SignalP"/>
    </source>
</evidence>